<organism evidence="2">
    <name type="scientific">uncultured Nocardioides sp</name>
    <dbReference type="NCBI Taxonomy" id="198441"/>
    <lineage>
        <taxon>Bacteria</taxon>
        <taxon>Bacillati</taxon>
        <taxon>Actinomycetota</taxon>
        <taxon>Actinomycetes</taxon>
        <taxon>Propionibacteriales</taxon>
        <taxon>Nocardioidaceae</taxon>
        <taxon>Nocardioides</taxon>
        <taxon>environmental samples</taxon>
    </lineage>
</organism>
<feature type="non-terminal residue" evidence="2">
    <location>
        <position position="56"/>
    </location>
</feature>
<gene>
    <name evidence="2" type="ORF">AVDCRST_MAG06-1096</name>
</gene>
<evidence type="ECO:0000256" key="1">
    <source>
        <dbReference type="SAM" id="MobiDB-lite"/>
    </source>
</evidence>
<name>A0A6J4NFJ6_9ACTN</name>
<feature type="region of interest" description="Disordered" evidence="1">
    <location>
        <begin position="1"/>
        <end position="56"/>
    </location>
</feature>
<feature type="compositionally biased region" description="Basic residues" evidence="1">
    <location>
        <begin position="13"/>
        <end position="30"/>
    </location>
</feature>
<accession>A0A6J4NFJ6</accession>
<dbReference type="EMBL" id="CADCUP010000075">
    <property type="protein sequence ID" value="CAA9383175.1"/>
    <property type="molecule type" value="Genomic_DNA"/>
</dbReference>
<protein>
    <submittedName>
        <fullName evidence="2">Uncharacterized protein</fullName>
    </submittedName>
</protein>
<sequence length="56" mass="6228">WRAWPSWNGATPRARRPGCRRAPARTRRWRPSSSAGTGSAAGPGDGPRRARRSHYT</sequence>
<feature type="non-terminal residue" evidence="2">
    <location>
        <position position="1"/>
    </location>
</feature>
<proteinExistence type="predicted"/>
<reference evidence="2" key="1">
    <citation type="submission" date="2020-02" db="EMBL/GenBank/DDBJ databases">
        <authorList>
            <person name="Meier V. D."/>
        </authorList>
    </citation>
    <scope>NUCLEOTIDE SEQUENCE</scope>
    <source>
        <strain evidence="2">AVDCRST_MAG06</strain>
    </source>
</reference>
<dbReference type="AlphaFoldDB" id="A0A6J4NFJ6"/>
<evidence type="ECO:0000313" key="2">
    <source>
        <dbReference type="EMBL" id="CAA9383175.1"/>
    </source>
</evidence>